<protein>
    <submittedName>
        <fullName evidence="1">Uncharacterized protein</fullName>
    </submittedName>
</protein>
<organism evidence="1 2">
    <name type="scientific">Aspergillus versicolor CBS 583.65</name>
    <dbReference type="NCBI Taxonomy" id="1036611"/>
    <lineage>
        <taxon>Eukaryota</taxon>
        <taxon>Fungi</taxon>
        <taxon>Dikarya</taxon>
        <taxon>Ascomycota</taxon>
        <taxon>Pezizomycotina</taxon>
        <taxon>Eurotiomycetes</taxon>
        <taxon>Eurotiomycetidae</taxon>
        <taxon>Eurotiales</taxon>
        <taxon>Aspergillaceae</taxon>
        <taxon>Aspergillus</taxon>
        <taxon>Aspergillus subgen. Nidulantes</taxon>
    </lineage>
</organism>
<dbReference type="OrthoDB" id="4933605at2759"/>
<dbReference type="GeneID" id="63734185"/>
<keyword evidence="2" id="KW-1185">Reference proteome</keyword>
<proteinExistence type="predicted"/>
<gene>
    <name evidence="1" type="ORF">ASPVEDRAFT_89714</name>
</gene>
<evidence type="ECO:0000313" key="1">
    <source>
        <dbReference type="EMBL" id="OJJ08498.1"/>
    </source>
</evidence>
<dbReference type="EMBL" id="KV878140">
    <property type="protein sequence ID" value="OJJ08498.1"/>
    <property type="molecule type" value="Genomic_DNA"/>
</dbReference>
<dbReference type="Proteomes" id="UP000184073">
    <property type="component" value="Unassembled WGS sequence"/>
</dbReference>
<dbReference type="AlphaFoldDB" id="A0A1L9Q494"/>
<reference evidence="2" key="1">
    <citation type="journal article" date="2017" name="Genome Biol.">
        <title>Comparative genomics reveals high biological diversity and specific adaptations in the industrially and medically important fungal genus Aspergillus.</title>
        <authorList>
            <person name="de Vries R.P."/>
            <person name="Riley R."/>
            <person name="Wiebenga A."/>
            <person name="Aguilar-Osorio G."/>
            <person name="Amillis S."/>
            <person name="Uchima C.A."/>
            <person name="Anderluh G."/>
            <person name="Asadollahi M."/>
            <person name="Askin M."/>
            <person name="Barry K."/>
            <person name="Battaglia E."/>
            <person name="Bayram O."/>
            <person name="Benocci T."/>
            <person name="Braus-Stromeyer S.A."/>
            <person name="Caldana C."/>
            <person name="Canovas D."/>
            <person name="Cerqueira G.C."/>
            <person name="Chen F."/>
            <person name="Chen W."/>
            <person name="Choi C."/>
            <person name="Clum A."/>
            <person name="Dos Santos R.A."/>
            <person name="Damasio A.R."/>
            <person name="Diallinas G."/>
            <person name="Emri T."/>
            <person name="Fekete E."/>
            <person name="Flipphi M."/>
            <person name="Freyberg S."/>
            <person name="Gallo A."/>
            <person name="Gournas C."/>
            <person name="Habgood R."/>
            <person name="Hainaut M."/>
            <person name="Harispe M.L."/>
            <person name="Henrissat B."/>
            <person name="Hilden K.S."/>
            <person name="Hope R."/>
            <person name="Hossain A."/>
            <person name="Karabika E."/>
            <person name="Karaffa L."/>
            <person name="Karanyi Z."/>
            <person name="Krasevec N."/>
            <person name="Kuo A."/>
            <person name="Kusch H."/>
            <person name="LaButti K."/>
            <person name="Lagendijk E.L."/>
            <person name="Lapidus A."/>
            <person name="Levasseur A."/>
            <person name="Lindquist E."/>
            <person name="Lipzen A."/>
            <person name="Logrieco A.F."/>
            <person name="MacCabe A."/>
            <person name="Maekelae M.R."/>
            <person name="Malavazi I."/>
            <person name="Melin P."/>
            <person name="Meyer V."/>
            <person name="Mielnichuk N."/>
            <person name="Miskei M."/>
            <person name="Molnar A.P."/>
            <person name="Mule G."/>
            <person name="Ngan C.Y."/>
            <person name="Orejas M."/>
            <person name="Orosz E."/>
            <person name="Ouedraogo J.P."/>
            <person name="Overkamp K.M."/>
            <person name="Park H.-S."/>
            <person name="Perrone G."/>
            <person name="Piumi F."/>
            <person name="Punt P.J."/>
            <person name="Ram A.F."/>
            <person name="Ramon A."/>
            <person name="Rauscher S."/>
            <person name="Record E."/>
            <person name="Riano-Pachon D.M."/>
            <person name="Robert V."/>
            <person name="Roehrig J."/>
            <person name="Ruller R."/>
            <person name="Salamov A."/>
            <person name="Salih N.S."/>
            <person name="Samson R.A."/>
            <person name="Sandor E."/>
            <person name="Sanguinetti M."/>
            <person name="Schuetze T."/>
            <person name="Sepcic K."/>
            <person name="Shelest E."/>
            <person name="Sherlock G."/>
            <person name="Sophianopoulou V."/>
            <person name="Squina F.M."/>
            <person name="Sun H."/>
            <person name="Susca A."/>
            <person name="Todd R.B."/>
            <person name="Tsang A."/>
            <person name="Unkles S.E."/>
            <person name="van de Wiele N."/>
            <person name="van Rossen-Uffink D."/>
            <person name="Oliveira J.V."/>
            <person name="Vesth T.C."/>
            <person name="Visser J."/>
            <person name="Yu J.-H."/>
            <person name="Zhou M."/>
            <person name="Andersen M.R."/>
            <person name="Archer D.B."/>
            <person name="Baker S.E."/>
            <person name="Benoit I."/>
            <person name="Brakhage A.A."/>
            <person name="Braus G.H."/>
            <person name="Fischer R."/>
            <person name="Frisvad J.C."/>
            <person name="Goldman G.H."/>
            <person name="Houbraken J."/>
            <person name="Oakley B."/>
            <person name="Pocsi I."/>
            <person name="Scazzocchio C."/>
            <person name="Seiboth B."/>
            <person name="vanKuyk P.A."/>
            <person name="Wortman J."/>
            <person name="Dyer P.S."/>
            <person name="Grigoriev I.V."/>
        </authorList>
    </citation>
    <scope>NUCLEOTIDE SEQUENCE [LARGE SCALE GENOMIC DNA]</scope>
    <source>
        <strain evidence="2">CBS 583.65</strain>
    </source>
</reference>
<sequence length="110" mass="11732">MSDITLSYSDGQPSTTGIEAVNEVLRAVGVHISQPPVPAEARPILEASKTRALSEDEQAELLSMFSLSRSDLLAHIQLSGRTPEVHDGGLDTSEHGVAPYPKVYARGHAV</sequence>
<name>A0A1L9Q494_ASPVE</name>
<accession>A0A1L9Q494</accession>
<dbReference type="RefSeq" id="XP_040674260.1">
    <property type="nucleotide sequence ID" value="XM_040818674.1"/>
</dbReference>
<evidence type="ECO:0000313" key="2">
    <source>
        <dbReference type="Proteomes" id="UP000184073"/>
    </source>
</evidence>
<dbReference type="VEuPathDB" id="FungiDB:ASPVEDRAFT_89714"/>